<evidence type="ECO:0000313" key="4">
    <source>
        <dbReference type="Proteomes" id="UP001556367"/>
    </source>
</evidence>
<accession>A0ABR3JKB1</accession>
<evidence type="ECO:0000313" key="3">
    <source>
        <dbReference type="EMBL" id="KAL0956208.1"/>
    </source>
</evidence>
<keyword evidence="4" id="KW-1185">Reference proteome</keyword>
<feature type="transmembrane region" description="Helical" evidence="2">
    <location>
        <begin position="57"/>
        <end position="80"/>
    </location>
</feature>
<keyword evidence="2" id="KW-0812">Transmembrane</keyword>
<gene>
    <name evidence="3" type="ORF">HGRIS_002365</name>
</gene>
<dbReference type="PANTHER" id="PTHR36050">
    <property type="entry name" value="O-FUCOSYLTRANSFERASE 30"/>
    <property type="match status" value="1"/>
</dbReference>
<feature type="region of interest" description="Disordered" evidence="1">
    <location>
        <begin position="30"/>
        <end position="51"/>
    </location>
</feature>
<reference evidence="4" key="1">
    <citation type="submission" date="2024-06" db="EMBL/GenBank/DDBJ databases">
        <title>Multi-omics analyses provide insights into the biosynthesis of the anticancer antibiotic pleurotin in Hohenbuehelia grisea.</title>
        <authorList>
            <person name="Weaver J.A."/>
            <person name="Alberti F."/>
        </authorList>
    </citation>
    <scope>NUCLEOTIDE SEQUENCE [LARGE SCALE GENOMIC DNA]</scope>
    <source>
        <strain evidence="4">T-177</strain>
    </source>
</reference>
<proteinExistence type="predicted"/>
<comment type="caution">
    <text evidence="3">The sequence shown here is derived from an EMBL/GenBank/DDBJ whole genome shotgun (WGS) entry which is preliminary data.</text>
</comment>
<sequence length="539" mass="62123">MLPFKVSALQREQMGSPSISLEKGSYRMRRPTGATYEPHNPSRIPKRRPTPTMSSTLTTFLPFILAFACLTCFGFAYYLYSTRWAAPTTSPRTTHTDHDALITDESLQAIRFDLHADVHALRERNNSSEKFLAYLPHSGFHNQRIAFENALVLAHLLNRTLLAPPVRLGTPLPYFKFDRLKRLLALSGKDGLFHCGTPLGRRFRPQECFDYFDYTFVPWDWLVDLTPVRQQQHIVQCWNMTDEWLEDTLRIEKQVDVYTLKDAWAYHYRFVDHPYDVPPNLRYKTRMPIDDLARVPERVLQLGSLFGSSRLHLKNPRNFRLRTMIRRSMVPNVPGLEDTADSIKRTLGGSYLGAHVRLGDGQFAVQGQNSTMSIWKQLVAQIFVLDADVLEKAMVPQHNSQWIDLLKPAADYANLETQPPLNLSCRRPKHRSPSLAPLNIPLFISTDAKDPQRHPFFEIFLHTFPCTFFLSDFSPKLESLHRRNDFDGVPLRDHLVPFLNAMIIGKAWKAVGTEGSTFSAFITDVLWRHYHGLEIHQRG</sequence>
<dbReference type="Proteomes" id="UP001556367">
    <property type="component" value="Unassembled WGS sequence"/>
</dbReference>
<name>A0ABR3JKB1_9AGAR</name>
<organism evidence="3 4">
    <name type="scientific">Hohenbuehelia grisea</name>
    <dbReference type="NCBI Taxonomy" id="104357"/>
    <lineage>
        <taxon>Eukaryota</taxon>
        <taxon>Fungi</taxon>
        <taxon>Dikarya</taxon>
        <taxon>Basidiomycota</taxon>
        <taxon>Agaricomycotina</taxon>
        <taxon>Agaricomycetes</taxon>
        <taxon>Agaricomycetidae</taxon>
        <taxon>Agaricales</taxon>
        <taxon>Pleurotineae</taxon>
        <taxon>Pleurotaceae</taxon>
        <taxon>Hohenbuehelia</taxon>
    </lineage>
</organism>
<keyword evidence="2" id="KW-0472">Membrane</keyword>
<dbReference type="EMBL" id="JASNQZ010000006">
    <property type="protein sequence ID" value="KAL0956208.1"/>
    <property type="molecule type" value="Genomic_DNA"/>
</dbReference>
<protein>
    <submittedName>
        <fullName evidence="3">Uncharacterized protein</fullName>
    </submittedName>
</protein>
<dbReference type="PANTHER" id="PTHR36050:SF1">
    <property type="entry name" value="O-FUCOSYLTRANSFERASE 30"/>
    <property type="match status" value="1"/>
</dbReference>
<evidence type="ECO:0000256" key="2">
    <source>
        <dbReference type="SAM" id="Phobius"/>
    </source>
</evidence>
<evidence type="ECO:0000256" key="1">
    <source>
        <dbReference type="SAM" id="MobiDB-lite"/>
    </source>
</evidence>
<keyword evidence="2" id="KW-1133">Transmembrane helix</keyword>